<feature type="domain" description="DUF7138" evidence="2">
    <location>
        <begin position="7"/>
        <end position="86"/>
    </location>
</feature>
<feature type="region of interest" description="Disordered" evidence="1">
    <location>
        <begin position="489"/>
        <end position="508"/>
    </location>
</feature>
<feature type="compositionally biased region" description="Polar residues" evidence="1">
    <location>
        <begin position="225"/>
        <end position="247"/>
    </location>
</feature>
<evidence type="ECO:0000256" key="1">
    <source>
        <dbReference type="SAM" id="MobiDB-lite"/>
    </source>
</evidence>
<dbReference type="InterPro" id="IPR055562">
    <property type="entry name" value="DUF7138"/>
</dbReference>
<reference evidence="3" key="1">
    <citation type="submission" date="2021-08" db="EMBL/GenBank/DDBJ databases">
        <title>WGS assembly of Ceratopteris richardii.</title>
        <authorList>
            <person name="Marchant D.B."/>
            <person name="Chen G."/>
            <person name="Jenkins J."/>
            <person name="Shu S."/>
            <person name="Leebens-Mack J."/>
            <person name="Grimwood J."/>
            <person name="Schmutz J."/>
            <person name="Soltis P."/>
            <person name="Soltis D."/>
            <person name="Chen Z.-H."/>
        </authorList>
    </citation>
    <scope>NUCLEOTIDE SEQUENCE</scope>
    <source>
        <strain evidence="3">Whitten #5841</strain>
        <tissue evidence="3">Leaf</tissue>
    </source>
</reference>
<comment type="caution">
    <text evidence="3">The sequence shown here is derived from an EMBL/GenBank/DDBJ whole genome shotgun (WGS) entry which is preliminary data.</text>
</comment>
<feature type="compositionally biased region" description="Basic and acidic residues" evidence="1">
    <location>
        <begin position="130"/>
        <end position="142"/>
    </location>
</feature>
<organism evidence="3 4">
    <name type="scientific">Ceratopteris richardii</name>
    <name type="common">Triangle waterfern</name>
    <dbReference type="NCBI Taxonomy" id="49495"/>
    <lineage>
        <taxon>Eukaryota</taxon>
        <taxon>Viridiplantae</taxon>
        <taxon>Streptophyta</taxon>
        <taxon>Embryophyta</taxon>
        <taxon>Tracheophyta</taxon>
        <taxon>Polypodiopsida</taxon>
        <taxon>Polypodiidae</taxon>
        <taxon>Polypodiales</taxon>
        <taxon>Pteridineae</taxon>
        <taxon>Pteridaceae</taxon>
        <taxon>Parkerioideae</taxon>
        <taxon>Ceratopteris</taxon>
    </lineage>
</organism>
<proteinExistence type="predicted"/>
<feature type="region of interest" description="Disordered" evidence="1">
    <location>
        <begin position="195"/>
        <end position="255"/>
    </location>
</feature>
<feature type="compositionally biased region" description="Basic and acidic residues" evidence="1">
    <location>
        <begin position="499"/>
        <end position="508"/>
    </location>
</feature>
<dbReference type="PANTHER" id="PTHR36351:SF1">
    <property type="entry name" value="EMBRYO SAC DEVELOPMENT ARREST 12"/>
    <property type="match status" value="1"/>
</dbReference>
<protein>
    <recommendedName>
        <fullName evidence="2">DUF7138 domain-containing protein</fullName>
    </recommendedName>
</protein>
<name>A0A8T2UM73_CERRI</name>
<gene>
    <name evidence="3" type="ORF">KP509_05G061900</name>
</gene>
<dbReference type="OrthoDB" id="778072at2759"/>
<feature type="compositionally biased region" description="Low complexity" evidence="1">
    <location>
        <begin position="202"/>
        <end position="224"/>
    </location>
</feature>
<keyword evidence="4" id="KW-1185">Reference proteome</keyword>
<feature type="compositionally biased region" description="Basic residues" evidence="1">
    <location>
        <begin position="100"/>
        <end position="111"/>
    </location>
</feature>
<dbReference type="AlphaFoldDB" id="A0A8T2UM73"/>
<dbReference type="Proteomes" id="UP000825935">
    <property type="component" value="Chromosome 5"/>
</dbReference>
<evidence type="ECO:0000313" key="4">
    <source>
        <dbReference type="Proteomes" id="UP000825935"/>
    </source>
</evidence>
<dbReference type="Pfam" id="PF23596">
    <property type="entry name" value="DUF7138"/>
    <property type="match status" value="1"/>
</dbReference>
<dbReference type="EMBL" id="CM035410">
    <property type="protein sequence ID" value="KAH7437247.1"/>
    <property type="molecule type" value="Genomic_DNA"/>
</dbReference>
<evidence type="ECO:0000313" key="3">
    <source>
        <dbReference type="EMBL" id="KAH7437247.1"/>
    </source>
</evidence>
<evidence type="ECO:0000259" key="2">
    <source>
        <dbReference type="Pfam" id="PF23596"/>
    </source>
</evidence>
<dbReference type="PANTHER" id="PTHR36351">
    <property type="entry name" value="EMBRYO SAC DEVELOPMENT ARREST 12"/>
    <property type="match status" value="1"/>
</dbReference>
<accession>A0A8T2UM73</accession>
<sequence length="508" mass="56419">MESFATPYPVFFHDGEREHDKGHIGVHSVLTFKRFQALLSQKVGLPAGQISAVFVCRRTGKDADTKRQKLPINENTNFNIILNQHNPKSEKDCHFLVSMKKSKKERKGNRRRSADAENGDDFSVSPRGDLSPRSEDISKDEGCGDSPHTPLSIGTAMQAAHRVQDTHGQDMDRESQASLIPNVETLNQERHWHTCSPKPIFQSSSEGSPQFSSSSPRSPVAQPSMLSETNSQFVTNRSPETNSQRPWLNSGAASDMRQNNDKIFLRRDPTNLVSPVLGWQNMDKAIDSRGYSRPVVDAKSDKPWLRGESLESRPILLRNDHKWGGAHQFQLPTASRNAEGLQERYNESLLTRPPILLQRNGIMNLSGASSPPAFIPATRPLVFAPMENMILPRVSSGITGLASGSSAAMNLQQAQAHYLNLQAQQSEQTYLNLQALSKMRGVVRGLASYENGNHKPSGVCQHCYRFQERKINPTPFHLCVHDRITNGFRGPSPAGPIERPGKRVEAAA</sequence>
<dbReference type="EMBL" id="CM035410">
    <property type="protein sequence ID" value="KAH7437246.1"/>
    <property type="molecule type" value="Genomic_DNA"/>
</dbReference>
<feature type="region of interest" description="Disordered" evidence="1">
    <location>
        <begin position="100"/>
        <end position="152"/>
    </location>
</feature>
<dbReference type="OMA" id="CYDCKRR"/>